<name>A0A542DYI4_9MICO</name>
<reference evidence="3 4" key="1">
    <citation type="submission" date="2019-06" db="EMBL/GenBank/DDBJ databases">
        <title>Sequencing the genomes of 1000 actinobacteria strains.</title>
        <authorList>
            <person name="Klenk H.-P."/>
        </authorList>
    </citation>
    <scope>NUCLEOTIDE SEQUENCE [LARGE SCALE GENOMIC DNA]</scope>
    <source>
        <strain evidence="3 4">DSM 18607</strain>
    </source>
</reference>
<dbReference type="CDD" id="cd07583">
    <property type="entry name" value="nitrilase_5"/>
    <property type="match status" value="1"/>
</dbReference>
<dbReference type="OrthoDB" id="9811121at2"/>
<evidence type="ECO:0000259" key="2">
    <source>
        <dbReference type="PROSITE" id="PS50263"/>
    </source>
</evidence>
<dbReference type="PROSITE" id="PS01227">
    <property type="entry name" value="UPF0012"/>
    <property type="match status" value="1"/>
</dbReference>
<dbReference type="PANTHER" id="PTHR23088">
    <property type="entry name" value="NITRILASE-RELATED"/>
    <property type="match status" value="1"/>
</dbReference>
<keyword evidence="4" id="KW-1185">Reference proteome</keyword>
<dbReference type="InterPro" id="IPR036526">
    <property type="entry name" value="C-N_Hydrolase_sf"/>
</dbReference>
<gene>
    <name evidence="3" type="ORF">FB458_1222</name>
</gene>
<dbReference type="RefSeq" id="WP_141847639.1">
    <property type="nucleotide sequence ID" value="NZ_BAAAPR010000002.1"/>
</dbReference>
<feature type="domain" description="CN hydrolase" evidence="2">
    <location>
        <begin position="1"/>
        <end position="249"/>
    </location>
</feature>
<evidence type="ECO:0000313" key="3">
    <source>
        <dbReference type="EMBL" id="TQJ08138.1"/>
    </source>
</evidence>
<comment type="caution">
    <text evidence="3">The sequence shown here is derived from an EMBL/GenBank/DDBJ whole genome shotgun (WGS) entry which is preliminary data.</text>
</comment>
<dbReference type="AlphaFoldDB" id="A0A542DYI4"/>
<dbReference type="SUPFAM" id="SSF56317">
    <property type="entry name" value="Carbon-nitrogen hydrolase"/>
    <property type="match status" value="1"/>
</dbReference>
<sequence length="272" mass="29333">MKVALVQLAYGDDEPVRERVDRAADLVRQQRGHDLVILPELWAAGGFDYRHWGERAEEVSGAVATVMGQAARDAGVTLLAGSIVEQHPQAGPEGKDLWNTQLLFGADGGLLATYRKIHRFGFGAGEPKLMEAGDELVLVDLPDGAGGTVRTGLTTCYDLRFPELYRALLDEGARVFAIPAAWPARRVGHWTLLAQARAIEDQCWVLACNTAGTHARHEMGGHSIVVAPTGDVVAEAGTDEEVLSVDIDPGLADAWRTDFPVLADRRLPGGLR</sequence>
<evidence type="ECO:0000313" key="4">
    <source>
        <dbReference type="Proteomes" id="UP000317893"/>
    </source>
</evidence>
<dbReference type="InterPro" id="IPR003010">
    <property type="entry name" value="C-N_Hydrolase"/>
</dbReference>
<comment type="similarity">
    <text evidence="1">Belongs to the carbon-nitrogen hydrolase superfamily. NIT1/NIT2 family.</text>
</comment>
<protein>
    <submittedName>
        <fullName evidence="3">Putative amidohydrolase</fullName>
    </submittedName>
</protein>
<dbReference type="Pfam" id="PF00795">
    <property type="entry name" value="CN_hydrolase"/>
    <property type="match status" value="1"/>
</dbReference>
<dbReference type="GO" id="GO:0016787">
    <property type="term" value="F:hydrolase activity"/>
    <property type="evidence" value="ECO:0007669"/>
    <property type="project" value="UniProtKB-KW"/>
</dbReference>
<dbReference type="PROSITE" id="PS50263">
    <property type="entry name" value="CN_HYDROLASE"/>
    <property type="match status" value="1"/>
</dbReference>
<organism evidence="3 4">
    <name type="scientific">Lapillicoccus jejuensis</name>
    <dbReference type="NCBI Taxonomy" id="402171"/>
    <lineage>
        <taxon>Bacteria</taxon>
        <taxon>Bacillati</taxon>
        <taxon>Actinomycetota</taxon>
        <taxon>Actinomycetes</taxon>
        <taxon>Micrococcales</taxon>
        <taxon>Intrasporangiaceae</taxon>
        <taxon>Lapillicoccus</taxon>
    </lineage>
</organism>
<dbReference type="Gene3D" id="3.60.110.10">
    <property type="entry name" value="Carbon-nitrogen hydrolase"/>
    <property type="match status" value="1"/>
</dbReference>
<keyword evidence="3" id="KW-0378">Hydrolase</keyword>
<proteinExistence type="inferred from homology"/>
<evidence type="ECO:0000256" key="1">
    <source>
        <dbReference type="ARBA" id="ARBA00010613"/>
    </source>
</evidence>
<accession>A0A542DYI4</accession>
<dbReference type="EMBL" id="VFMN01000001">
    <property type="protein sequence ID" value="TQJ08138.1"/>
    <property type="molecule type" value="Genomic_DNA"/>
</dbReference>
<dbReference type="InterPro" id="IPR001110">
    <property type="entry name" value="UPF0012_CS"/>
</dbReference>
<dbReference type="Proteomes" id="UP000317893">
    <property type="component" value="Unassembled WGS sequence"/>
</dbReference>
<dbReference type="PANTHER" id="PTHR23088:SF27">
    <property type="entry name" value="DEAMINATED GLUTATHIONE AMIDASE"/>
    <property type="match status" value="1"/>
</dbReference>